<evidence type="ECO:0000313" key="8">
    <source>
        <dbReference type="Proteomes" id="UP001612741"/>
    </source>
</evidence>
<feature type="transmembrane region" description="Helical" evidence="5">
    <location>
        <begin position="172"/>
        <end position="193"/>
    </location>
</feature>
<dbReference type="EMBL" id="JBITGY010000005">
    <property type="protein sequence ID" value="MFI6499510.1"/>
    <property type="molecule type" value="Genomic_DNA"/>
</dbReference>
<organism evidence="7 8">
    <name type="scientific">Nonomuraea typhae</name>
    <dbReference type="NCBI Taxonomy" id="2603600"/>
    <lineage>
        <taxon>Bacteria</taxon>
        <taxon>Bacillati</taxon>
        <taxon>Actinomycetota</taxon>
        <taxon>Actinomycetes</taxon>
        <taxon>Streptosporangiales</taxon>
        <taxon>Streptosporangiaceae</taxon>
        <taxon>Nonomuraea</taxon>
    </lineage>
</organism>
<comment type="subcellular location">
    <subcellularLocation>
        <location evidence="1">Membrane</location>
        <topology evidence="1">Multi-pass membrane protein</topology>
    </subcellularLocation>
</comment>
<feature type="transmembrane region" description="Helical" evidence="5">
    <location>
        <begin position="223"/>
        <end position="240"/>
    </location>
</feature>
<feature type="transmembrane region" description="Helical" evidence="5">
    <location>
        <begin position="397"/>
        <end position="422"/>
    </location>
</feature>
<protein>
    <submittedName>
        <fullName evidence="7">O-antigen ligase family protein</fullName>
    </submittedName>
</protein>
<evidence type="ECO:0000256" key="2">
    <source>
        <dbReference type="ARBA" id="ARBA00022692"/>
    </source>
</evidence>
<evidence type="ECO:0000256" key="1">
    <source>
        <dbReference type="ARBA" id="ARBA00004141"/>
    </source>
</evidence>
<keyword evidence="2 5" id="KW-0812">Transmembrane</keyword>
<dbReference type="InterPro" id="IPR051533">
    <property type="entry name" value="WaaL-like"/>
</dbReference>
<dbReference type="Pfam" id="PF04932">
    <property type="entry name" value="Wzy_C"/>
    <property type="match status" value="1"/>
</dbReference>
<dbReference type="Proteomes" id="UP001612741">
    <property type="component" value="Unassembled WGS sequence"/>
</dbReference>
<reference evidence="7 8" key="1">
    <citation type="submission" date="2024-10" db="EMBL/GenBank/DDBJ databases">
        <title>The Natural Products Discovery Center: Release of the First 8490 Sequenced Strains for Exploring Actinobacteria Biosynthetic Diversity.</title>
        <authorList>
            <person name="Kalkreuter E."/>
            <person name="Kautsar S.A."/>
            <person name="Yang D."/>
            <person name="Bader C.D."/>
            <person name="Teijaro C.N."/>
            <person name="Fluegel L."/>
            <person name="Davis C.M."/>
            <person name="Simpson J.R."/>
            <person name="Lauterbach L."/>
            <person name="Steele A.D."/>
            <person name="Gui C."/>
            <person name="Meng S."/>
            <person name="Li G."/>
            <person name="Viehrig K."/>
            <person name="Ye F."/>
            <person name="Su P."/>
            <person name="Kiefer A.F."/>
            <person name="Nichols A."/>
            <person name="Cepeda A.J."/>
            <person name="Yan W."/>
            <person name="Fan B."/>
            <person name="Jiang Y."/>
            <person name="Adhikari A."/>
            <person name="Zheng C.-J."/>
            <person name="Schuster L."/>
            <person name="Cowan T.M."/>
            <person name="Smanski M.J."/>
            <person name="Chevrette M.G."/>
            <person name="De Carvalho L.P.S."/>
            <person name="Shen B."/>
        </authorList>
    </citation>
    <scope>NUCLEOTIDE SEQUENCE [LARGE SCALE GENOMIC DNA]</scope>
    <source>
        <strain evidence="7 8">NPDC050545</strain>
    </source>
</reference>
<dbReference type="InterPro" id="IPR007016">
    <property type="entry name" value="O-antigen_ligase-rel_domated"/>
</dbReference>
<feature type="domain" description="O-antigen ligase-related" evidence="6">
    <location>
        <begin position="208"/>
        <end position="365"/>
    </location>
</feature>
<name>A0ABW7YUB4_9ACTN</name>
<dbReference type="PANTHER" id="PTHR37422">
    <property type="entry name" value="TEICHURONIC ACID BIOSYNTHESIS PROTEIN TUAE"/>
    <property type="match status" value="1"/>
</dbReference>
<dbReference type="RefSeq" id="WP_397082867.1">
    <property type="nucleotide sequence ID" value="NZ_JBITGY010000005.1"/>
</dbReference>
<proteinExistence type="predicted"/>
<evidence type="ECO:0000256" key="3">
    <source>
        <dbReference type="ARBA" id="ARBA00022989"/>
    </source>
</evidence>
<evidence type="ECO:0000256" key="4">
    <source>
        <dbReference type="ARBA" id="ARBA00023136"/>
    </source>
</evidence>
<sequence>MLSLELRPSPPAAAGRPAWWSRPSVLAMLTVVLVCVPQQRDTLESGFHVTAADLAATGLAAAAAVSALRNRRRLPRRVCVLALPAVAVALATLTSADVMGSLPGFVRYLQIFVVVPLAVVIAVRDETDRRLVAGAVLAAAGVQALLGTWQAYSGTGAAYGSENIRAVGTFGAVDVMGMATIVSYGTILVLAVLLTARGRWKAAAAVPLAVMAAALVLSLSRGAWLACCVAALVMVLLSGWRKVLATAFAGVVVVALVLGTGWGSATLKQRVASIAAVSSQPDQSVSDRYGLWETAVAMWKDHPLLGVGPRGFAAYRDTYAPLQVSAGSDTDDPVNGFQRQELRSPHNMYLLVLSEQGLVGLSAFCLLWGALIVWTIRRGRKAALVAAGFLAWQLTDFGYADIGGAPTVVMSVMLGLVVSWAITHDEVSAA</sequence>
<evidence type="ECO:0000259" key="6">
    <source>
        <dbReference type="Pfam" id="PF04932"/>
    </source>
</evidence>
<comment type="caution">
    <text evidence="7">The sequence shown here is derived from an EMBL/GenBank/DDBJ whole genome shotgun (WGS) entry which is preliminary data.</text>
</comment>
<gene>
    <name evidence="7" type="ORF">ACIBG2_19135</name>
</gene>
<feature type="transmembrane region" description="Helical" evidence="5">
    <location>
        <begin position="357"/>
        <end position="376"/>
    </location>
</feature>
<keyword evidence="3 5" id="KW-1133">Transmembrane helix</keyword>
<dbReference type="PANTHER" id="PTHR37422:SF13">
    <property type="entry name" value="LIPOPOLYSACCHARIDE BIOSYNTHESIS PROTEIN PA4999-RELATED"/>
    <property type="match status" value="1"/>
</dbReference>
<feature type="transmembrane region" description="Helical" evidence="5">
    <location>
        <begin position="78"/>
        <end position="99"/>
    </location>
</feature>
<feature type="transmembrane region" description="Helical" evidence="5">
    <location>
        <begin position="247"/>
        <end position="265"/>
    </location>
</feature>
<evidence type="ECO:0000313" key="7">
    <source>
        <dbReference type="EMBL" id="MFI6499510.1"/>
    </source>
</evidence>
<dbReference type="GO" id="GO:0016874">
    <property type="term" value="F:ligase activity"/>
    <property type="evidence" value="ECO:0007669"/>
    <property type="project" value="UniProtKB-KW"/>
</dbReference>
<evidence type="ECO:0000256" key="5">
    <source>
        <dbReference type="SAM" id="Phobius"/>
    </source>
</evidence>
<keyword evidence="4 5" id="KW-0472">Membrane</keyword>
<feature type="transmembrane region" description="Helical" evidence="5">
    <location>
        <begin position="105"/>
        <end position="124"/>
    </location>
</feature>
<keyword evidence="7" id="KW-0436">Ligase</keyword>
<keyword evidence="8" id="KW-1185">Reference proteome</keyword>
<feature type="transmembrane region" description="Helical" evidence="5">
    <location>
        <begin position="131"/>
        <end position="152"/>
    </location>
</feature>
<accession>A0ABW7YUB4</accession>